<dbReference type="InterPro" id="IPR001607">
    <property type="entry name" value="Znf_UBP"/>
</dbReference>
<dbReference type="Pfam" id="PF07576">
    <property type="entry name" value="BRAP2"/>
    <property type="match status" value="1"/>
</dbReference>
<dbReference type="InterPro" id="IPR013083">
    <property type="entry name" value="Znf_RING/FYVE/PHD"/>
</dbReference>
<evidence type="ECO:0000313" key="9">
    <source>
        <dbReference type="EMBL" id="KAG2183460.1"/>
    </source>
</evidence>
<dbReference type="GO" id="GO:0016567">
    <property type="term" value="P:protein ubiquitination"/>
    <property type="evidence" value="ECO:0007669"/>
    <property type="project" value="TreeGrafter"/>
</dbReference>
<dbReference type="CDD" id="cd16457">
    <property type="entry name" value="RING-H2_BRAP2"/>
    <property type="match status" value="1"/>
</dbReference>
<feature type="compositionally biased region" description="Basic residues" evidence="6">
    <location>
        <begin position="695"/>
        <end position="704"/>
    </location>
</feature>
<dbReference type="SMART" id="SM00290">
    <property type="entry name" value="ZnF_UBP"/>
    <property type="match status" value="1"/>
</dbReference>
<feature type="domain" description="RING-type" evidence="7">
    <location>
        <begin position="349"/>
        <end position="389"/>
    </location>
</feature>
<feature type="compositionally biased region" description="Basic and acidic residues" evidence="6">
    <location>
        <begin position="77"/>
        <end position="90"/>
    </location>
</feature>
<dbReference type="Gene3D" id="3.30.40.10">
    <property type="entry name" value="Zinc/RING finger domain, C3HC4 (zinc finger)"/>
    <property type="match status" value="2"/>
</dbReference>
<dbReference type="Pfam" id="PF13639">
    <property type="entry name" value="zf-RING_2"/>
    <property type="match status" value="1"/>
</dbReference>
<feature type="compositionally biased region" description="Low complexity" evidence="6">
    <location>
        <begin position="138"/>
        <end position="150"/>
    </location>
</feature>
<organism evidence="9 10">
    <name type="scientific">Mortierella isabellina</name>
    <name type="common">Filamentous fungus</name>
    <name type="synonym">Umbelopsis isabellina</name>
    <dbReference type="NCBI Taxonomy" id="91625"/>
    <lineage>
        <taxon>Eukaryota</taxon>
        <taxon>Fungi</taxon>
        <taxon>Fungi incertae sedis</taxon>
        <taxon>Mucoromycota</taxon>
        <taxon>Mucoromycotina</taxon>
        <taxon>Umbelopsidomycetes</taxon>
        <taxon>Umbelopsidales</taxon>
        <taxon>Umbelopsidaceae</taxon>
        <taxon>Umbelopsis</taxon>
    </lineage>
</organism>
<dbReference type="GO" id="GO:0008270">
    <property type="term" value="F:zinc ion binding"/>
    <property type="evidence" value="ECO:0007669"/>
    <property type="project" value="UniProtKB-KW"/>
</dbReference>
<evidence type="ECO:0000256" key="6">
    <source>
        <dbReference type="SAM" id="MobiDB-lite"/>
    </source>
</evidence>
<evidence type="ECO:0000256" key="5">
    <source>
        <dbReference type="SAM" id="Coils"/>
    </source>
</evidence>
<dbReference type="GO" id="GO:0005737">
    <property type="term" value="C:cytoplasm"/>
    <property type="evidence" value="ECO:0007669"/>
    <property type="project" value="TreeGrafter"/>
</dbReference>
<accession>A0A8H7Q0T9</accession>
<feature type="coiled-coil region" evidence="5">
    <location>
        <begin position="636"/>
        <end position="663"/>
    </location>
</feature>
<dbReference type="SMART" id="SM00184">
    <property type="entry name" value="RING"/>
    <property type="match status" value="1"/>
</dbReference>
<evidence type="ECO:0000313" key="10">
    <source>
        <dbReference type="Proteomes" id="UP000654370"/>
    </source>
</evidence>
<feature type="domain" description="UBP-type" evidence="8">
    <location>
        <begin position="386"/>
        <end position="499"/>
    </location>
</feature>
<dbReference type="CDD" id="cd12437">
    <property type="entry name" value="RRM_BRAP2_like"/>
    <property type="match status" value="1"/>
</dbReference>
<gene>
    <name evidence="9" type="ORF">INT43_006466</name>
</gene>
<keyword evidence="2 4" id="KW-0863">Zinc-finger</keyword>
<evidence type="ECO:0000256" key="1">
    <source>
        <dbReference type="ARBA" id="ARBA00022723"/>
    </source>
</evidence>
<keyword evidence="1" id="KW-0479">Metal-binding</keyword>
<protein>
    <recommendedName>
        <fullName evidence="11">Zf-UBP-domain-containing protein</fullName>
    </recommendedName>
</protein>
<dbReference type="EMBL" id="JAEPQZ010000003">
    <property type="protein sequence ID" value="KAG2183460.1"/>
    <property type="molecule type" value="Genomic_DNA"/>
</dbReference>
<dbReference type="InterPro" id="IPR011422">
    <property type="entry name" value="BRAP2/ETP1_RRM"/>
</dbReference>
<dbReference type="PANTHER" id="PTHR24007">
    <property type="entry name" value="BRCA1-ASSOCIATED PROTEIN"/>
    <property type="match status" value="1"/>
</dbReference>
<feature type="coiled-coil region" evidence="5">
    <location>
        <begin position="537"/>
        <end position="606"/>
    </location>
</feature>
<proteinExistence type="predicted"/>
<feature type="compositionally biased region" description="Polar residues" evidence="6">
    <location>
        <begin position="38"/>
        <end position="47"/>
    </location>
</feature>
<evidence type="ECO:0000259" key="7">
    <source>
        <dbReference type="PROSITE" id="PS50089"/>
    </source>
</evidence>
<keyword evidence="10" id="KW-1185">Reference proteome</keyword>
<feature type="region of interest" description="Disordered" evidence="6">
    <location>
        <begin position="136"/>
        <end position="156"/>
    </location>
</feature>
<keyword evidence="5" id="KW-0175">Coiled coil</keyword>
<dbReference type="Pfam" id="PF02148">
    <property type="entry name" value="zf-UBP"/>
    <property type="match status" value="1"/>
</dbReference>
<dbReference type="Proteomes" id="UP000654370">
    <property type="component" value="Unassembled WGS sequence"/>
</dbReference>
<dbReference type="GO" id="GO:0061630">
    <property type="term" value="F:ubiquitin protein ligase activity"/>
    <property type="evidence" value="ECO:0007669"/>
    <property type="project" value="TreeGrafter"/>
</dbReference>
<name>A0A8H7Q0T9_MORIS</name>
<evidence type="ECO:0000256" key="3">
    <source>
        <dbReference type="ARBA" id="ARBA00022833"/>
    </source>
</evidence>
<evidence type="ECO:0000256" key="4">
    <source>
        <dbReference type="PROSITE-ProRule" id="PRU00502"/>
    </source>
</evidence>
<dbReference type="PROSITE" id="PS50089">
    <property type="entry name" value="ZF_RING_2"/>
    <property type="match status" value="1"/>
</dbReference>
<dbReference type="GO" id="GO:0007265">
    <property type="term" value="P:Ras protein signal transduction"/>
    <property type="evidence" value="ECO:0007669"/>
    <property type="project" value="TreeGrafter"/>
</dbReference>
<dbReference type="PANTHER" id="PTHR24007:SF7">
    <property type="entry name" value="BRCA1-ASSOCIATED PROTEIN"/>
    <property type="match status" value="1"/>
</dbReference>
<sequence>MQLYRLKIQLFRSNPATSLPNDLFKALPTNLGPDHIAQKQSKSQPNRRSSHTRSRSQKQSTNLGHHPEIPPTPLPSQKEESTRPTKDNSKNSKVLQSYHKPQPDFRLGKITIEWIDNQEQDMSQYKRGYASAVRGEEAASTSTSSAPAPEVQSPPMGTITTVKGLSDLNYGIIHLYKEHGGALVSKASEISVNTLESTSAKADVSHTTEIDSYDGTMVCVLAVPTYMSATDFLKFTASVNQCVSHYRIIRDAAPNKYMVVMKFRDSSSTQEFYRKFNGKPFSSMELKLRVQPEICHVVYIKSVEIDTTMIAPYTFPHLYETLKEDRKVLKANEEESDSHTDLADELPTCPVCLERMDSNITGLLTILCQHTFHCYCLSKWGDGSCPVCRYSQKPIGAEKNSARHTVTGGGHNHHLQSEDANECFVCGAIESLWICLICGHIGCGRYHDAHAYHHYMETNHLYALELETQRVWDYAGDGYVHRLIQNTIDGKLVELPGANGDDSQSIPQEKLDAVSLEYTYLLTSQLESQRMYYEDHLESLTAQLSALSSQVKTLAGEVQLVRAENDSLISHTRQTEKKMKDVEKEKEKTERKLETVREKCDNIRKEWQEEKEVSIGFFNALKCRIVAESVHELQMATSLIKKNEHLKEDNKAKEQTIADLSDQVRDLMFFLESRERIQDNPEMEGGSVEVGPASKGKKARRGKR</sequence>
<evidence type="ECO:0000259" key="8">
    <source>
        <dbReference type="PROSITE" id="PS50271"/>
    </source>
</evidence>
<reference evidence="9" key="1">
    <citation type="submission" date="2020-12" db="EMBL/GenBank/DDBJ databases">
        <title>Metabolic potential, ecology and presence of endohyphal bacteria is reflected in genomic diversity of Mucoromycotina.</title>
        <authorList>
            <person name="Muszewska A."/>
            <person name="Okrasinska A."/>
            <person name="Steczkiewicz K."/>
            <person name="Drgas O."/>
            <person name="Orlowska M."/>
            <person name="Perlinska-Lenart U."/>
            <person name="Aleksandrzak-Piekarczyk T."/>
            <person name="Szatraj K."/>
            <person name="Zielenkiewicz U."/>
            <person name="Pilsyk S."/>
            <person name="Malc E."/>
            <person name="Mieczkowski P."/>
            <person name="Kruszewska J.S."/>
            <person name="Biernat P."/>
            <person name="Pawlowska J."/>
        </authorList>
    </citation>
    <scope>NUCLEOTIDE SEQUENCE</scope>
    <source>
        <strain evidence="9">WA0000067209</strain>
    </source>
</reference>
<dbReference type="OrthoDB" id="273556at2759"/>
<evidence type="ECO:0008006" key="11">
    <source>
        <dbReference type="Google" id="ProtNLM"/>
    </source>
</evidence>
<keyword evidence="3" id="KW-0862">Zinc</keyword>
<feature type="region of interest" description="Disordered" evidence="6">
    <location>
        <begin position="29"/>
        <end position="102"/>
    </location>
</feature>
<dbReference type="InterPro" id="IPR047243">
    <property type="entry name" value="RING-H2_BRAP2"/>
</dbReference>
<comment type="caution">
    <text evidence="9">The sequence shown here is derived from an EMBL/GenBank/DDBJ whole genome shotgun (WGS) entry which is preliminary data.</text>
</comment>
<feature type="region of interest" description="Disordered" evidence="6">
    <location>
        <begin position="675"/>
        <end position="704"/>
    </location>
</feature>
<dbReference type="AlphaFoldDB" id="A0A8H7Q0T9"/>
<dbReference type="PROSITE" id="PS50271">
    <property type="entry name" value="ZF_UBP"/>
    <property type="match status" value="1"/>
</dbReference>
<evidence type="ECO:0000256" key="2">
    <source>
        <dbReference type="ARBA" id="ARBA00022771"/>
    </source>
</evidence>
<dbReference type="InterPro" id="IPR001841">
    <property type="entry name" value="Znf_RING"/>
</dbReference>
<dbReference type="SUPFAM" id="SSF57850">
    <property type="entry name" value="RING/U-box"/>
    <property type="match status" value="2"/>
</dbReference>